<reference evidence="2 3" key="1">
    <citation type="submission" date="2020-12" db="EMBL/GenBank/DDBJ databases">
        <title>FDA dAtabase for Regulatory Grade micrObial Sequences (FDA-ARGOS): Supporting development and validation of Infectious Disease Dx tests.</title>
        <authorList>
            <person name="Sproer C."/>
            <person name="Gronow S."/>
            <person name="Severitt S."/>
            <person name="Schroder I."/>
            <person name="Tallon L."/>
            <person name="Sadzewicz L."/>
            <person name="Zhao X."/>
            <person name="Boylan J."/>
            <person name="Ott S."/>
            <person name="Bowen H."/>
            <person name="Vavikolanu K."/>
            <person name="Mehta A."/>
            <person name="Aluvathingal J."/>
            <person name="Nadendla S."/>
            <person name="Lowell S."/>
            <person name="Myers T."/>
            <person name="Yan Y."/>
            <person name="Sichtig H."/>
        </authorList>
    </citation>
    <scope>NUCLEOTIDE SEQUENCE [LARGE SCALE GENOMIC DNA]</scope>
    <source>
        <strain evidence="2 3">FDAARGOS_990</strain>
    </source>
</reference>
<sequence>MPGSVEEWENRYSGAEAVWSGRPNVALVDVVTDLDLTPGRSLDVGSGEGADAIWLAGRGWQAAGIDLSPTAITRSRVAAETAGADADFAVANLVDWAAADDHRGAYDLVTGCFLHTRLPDTRADLMRHLGELVSPGETLILISHATVPPWAAREDSEHGEAGHEHGLDGDFSTPEEDFTLLTAGGSRPWECVLAETRNRPVTGPDGTETELDDGILVARKV</sequence>
<gene>
    <name evidence="2" type="ORF">I6H47_03340</name>
</gene>
<dbReference type="AlphaFoldDB" id="A0A7T4A287"/>
<feature type="region of interest" description="Disordered" evidence="1">
    <location>
        <begin position="153"/>
        <end position="172"/>
    </location>
</feature>
<dbReference type="GO" id="GO:0008168">
    <property type="term" value="F:methyltransferase activity"/>
    <property type="evidence" value="ECO:0007669"/>
    <property type="project" value="UniProtKB-KW"/>
</dbReference>
<evidence type="ECO:0000256" key="1">
    <source>
        <dbReference type="SAM" id="MobiDB-lite"/>
    </source>
</evidence>
<evidence type="ECO:0000313" key="3">
    <source>
        <dbReference type="Proteomes" id="UP000595374"/>
    </source>
</evidence>
<dbReference type="Gene3D" id="3.40.50.150">
    <property type="entry name" value="Vaccinia Virus protein VP39"/>
    <property type="match status" value="1"/>
</dbReference>
<dbReference type="Pfam" id="PF13489">
    <property type="entry name" value="Methyltransf_23"/>
    <property type="match status" value="1"/>
</dbReference>
<proteinExistence type="predicted"/>
<dbReference type="SUPFAM" id="SSF53335">
    <property type="entry name" value="S-adenosyl-L-methionine-dependent methyltransferases"/>
    <property type="match status" value="1"/>
</dbReference>
<dbReference type="GO" id="GO:0032259">
    <property type="term" value="P:methylation"/>
    <property type="evidence" value="ECO:0007669"/>
    <property type="project" value="UniProtKB-KW"/>
</dbReference>
<name>A0A7T4A287_9MICO</name>
<dbReference type="Proteomes" id="UP000595374">
    <property type="component" value="Chromosome"/>
</dbReference>
<protein>
    <submittedName>
        <fullName evidence="2">Class I SAM-dependent methyltransferase</fullName>
    </submittedName>
</protein>
<dbReference type="EMBL" id="CP065989">
    <property type="protein sequence ID" value="QQB15977.1"/>
    <property type="molecule type" value="Genomic_DNA"/>
</dbReference>
<feature type="compositionally biased region" description="Basic and acidic residues" evidence="1">
    <location>
        <begin position="153"/>
        <end position="168"/>
    </location>
</feature>
<dbReference type="InterPro" id="IPR029063">
    <property type="entry name" value="SAM-dependent_MTases_sf"/>
</dbReference>
<evidence type="ECO:0000313" key="2">
    <source>
        <dbReference type="EMBL" id="QQB15977.1"/>
    </source>
</evidence>
<accession>A0A7T4A287</accession>
<organism evidence="2 3">
    <name type="scientific">Brevibacterium casei</name>
    <dbReference type="NCBI Taxonomy" id="33889"/>
    <lineage>
        <taxon>Bacteria</taxon>
        <taxon>Bacillati</taxon>
        <taxon>Actinomycetota</taxon>
        <taxon>Actinomycetes</taxon>
        <taxon>Micrococcales</taxon>
        <taxon>Brevibacteriaceae</taxon>
        <taxon>Brevibacterium</taxon>
    </lineage>
</organism>
<keyword evidence="2" id="KW-0489">Methyltransferase</keyword>
<dbReference type="CDD" id="cd02440">
    <property type="entry name" value="AdoMet_MTases"/>
    <property type="match status" value="1"/>
</dbReference>
<keyword evidence="2" id="KW-0808">Transferase</keyword>